<dbReference type="Gene3D" id="3.40.50.2300">
    <property type="match status" value="1"/>
</dbReference>
<evidence type="ECO:0000256" key="6">
    <source>
        <dbReference type="ARBA" id="ARBA00022777"/>
    </source>
</evidence>
<dbReference type="CDD" id="cd16916">
    <property type="entry name" value="HATPase_CheA-like"/>
    <property type="match status" value="1"/>
</dbReference>
<evidence type="ECO:0000256" key="1">
    <source>
        <dbReference type="ARBA" id="ARBA00000085"/>
    </source>
</evidence>
<dbReference type="PROSITE" id="PS50109">
    <property type="entry name" value="HIS_KIN"/>
    <property type="match status" value="1"/>
</dbReference>
<dbReference type="InterPro" id="IPR002545">
    <property type="entry name" value="CheW-lke_dom"/>
</dbReference>
<dbReference type="InterPro" id="IPR005467">
    <property type="entry name" value="His_kinase_dom"/>
</dbReference>
<feature type="domain" description="HPt" evidence="15">
    <location>
        <begin position="1"/>
        <end position="100"/>
    </location>
</feature>
<feature type="region of interest" description="Disordered" evidence="11">
    <location>
        <begin position="159"/>
        <end position="209"/>
    </location>
</feature>
<dbReference type="Pfam" id="PF00072">
    <property type="entry name" value="Response_reg"/>
    <property type="match status" value="1"/>
</dbReference>
<dbReference type="AlphaFoldDB" id="A0A9W6JJI4"/>
<evidence type="ECO:0000256" key="4">
    <source>
        <dbReference type="ARBA" id="ARBA00022553"/>
    </source>
</evidence>
<dbReference type="SUPFAM" id="SSF47384">
    <property type="entry name" value="Homodimeric domain of signal transducing histidine kinase"/>
    <property type="match status" value="1"/>
</dbReference>
<evidence type="ECO:0000259" key="13">
    <source>
        <dbReference type="PROSITE" id="PS50110"/>
    </source>
</evidence>
<feature type="domain" description="Histidine kinase" evidence="12">
    <location>
        <begin position="252"/>
        <end position="458"/>
    </location>
</feature>
<feature type="modified residue" description="Phosphohistidine" evidence="9">
    <location>
        <position position="44"/>
    </location>
</feature>
<feature type="domain" description="Response regulatory" evidence="13">
    <location>
        <begin position="765"/>
        <end position="882"/>
    </location>
</feature>
<evidence type="ECO:0000256" key="5">
    <source>
        <dbReference type="ARBA" id="ARBA00022679"/>
    </source>
</evidence>
<dbReference type="SMART" id="SM00260">
    <property type="entry name" value="CheW"/>
    <property type="match status" value="1"/>
</dbReference>
<reference evidence="16" key="1">
    <citation type="journal article" date="2014" name="Int. J. Syst. Evol. Microbiol.">
        <title>Complete genome sequence of Corynebacterium casei LMG S-19264T (=DSM 44701T), isolated from a smear-ripened cheese.</title>
        <authorList>
            <consortium name="US DOE Joint Genome Institute (JGI-PGF)"/>
            <person name="Walter F."/>
            <person name="Albersmeier A."/>
            <person name="Kalinowski J."/>
            <person name="Ruckert C."/>
        </authorList>
    </citation>
    <scope>NUCLEOTIDE SEQUENCE</scope>
    <source>
        <strain evidence="16">VKM B-2555</strain>
    </source>
</reference>
<evidence type="ECO:0000256" key="7">
    <source>
        <dbReference type="ARBA" id="ARBA00023012"/>
    </source>
</evidence>
<dbReference type="Pfam" id="PF02895">
    <property type="entry name" value="H-kinase_dim"/>
    <property type="match status" value="1"/>
</dbReference>
<dbReference type="InterPro" id="IPR004105">
    <property type="entry name" value="CheA-like_dim"/>
</dbReference>
<dbReference type="Pfam" id="PF01627">
    <property type="entry name" value="Hpt"/>
    <property type="match status" value="1"/>
</dbReference>
<dbReference type="InterPro" id="IPR011006">
    <property type="entry name" value="CheY-like_superfamily"/>
</dbReference>
<dbReference type="SUPFAM" id="SSF47226">
    <property type="entry name" value="Histidine-containing phosphotransfer domain, HPT domain"/>
    <property type="match status" value="1"/>
</dbReference>
<evidence type="ECO:0000313" key="16">
    <source>
        <dbReference type="EMBL" id="GLK77234.1"/>
    </source>
</evidence>
<dbReference type="SUPFAM" id="SSF52172">
    <property type="entry name" value="CheY-like"/>
    <property type="match status" value="1"/>
</dbReference>
<dbReference type="InterPro" id="IPR008207">
    <property type="entry name" value="Sig_transdc_His_kin_Hpt_dom"/>
</dbReference>
<dbReference type="Pfam" id="PF02518">
    <property type="entry name" value="HATPase_c"/>
    <property type="match status" value="1"/>
</dbReference>
<evidence type="ECO:0000313" key="17">
    <source>
        <dbReference type="Proteomes" id="UP001143364"/>
    </source>
</evidence>
<gene>
    <name evidence="16" type="ORF">GCM10008171_24880</name>
</gene>
<evidence type="ECO:0000256" key="11">
    <source>
        <dbReference type="SAM" id="MobiDB-lite"/>
    </source>
</evidence>
<dbReference type="Gene3D" id="3.30.565.10">
    <property type="entry name" value="Histidine kinase-like ATPase, C-terminal domain"/>
    <property type="match status" value="1"/>
</dbReference>
<evidence type="ECO:0000256" key="10">
    <source>
        <dbReference type="PROSITE-ProRule" id="PRU00169"/>
    </source>
</evidence>
<organism evidence="16 17">
    <name type="scientific">Methylopila jiangsuensis</name>
    <dbReference type="NCBI Taxonomy" id="586230"/>
    <lineage>
        <taxon>Bacteria</taxon>
        <taxon>Pseudomonadati</taxon>
        <taxon>Pseudomonadota</taxon>
        <taxon>Alphaproteobacteria</taxon>
        <taxon>Hyphomicrobiales</taxon>
        <taxon>Methylopilaceae</taxon>
        <taxon>Methylopila</taxon>
    </lineage>
</organism>
<dbReference type="Pfam" id="PF01584">
    <property type="entry name" value="CheW"/>
    <property type="match status" value="1"/>
</dbReference>
<feature type="modified residue" description="4-aspartylphosphate" evidence="10">
    <location>
        <position position="815"/>
    </location>
</feature>
<dbReference type="InterPro" id="IPR004358">
    <property type="entry name" value="Sig_transdc_His_kin-like_C"/>
</dbReference>
<dbReference type="EC" id="2.7.13.3" evidence="2"/>
<feature type="domain" description="CheW-like" evidence="14">
    <location>
        <begin position="460"/>
        <end position="598"/>
    </location>
</feature>
<dbReference type="PANTHER" id="PTHR43395:SF1">
    <property type="entry name" value="CHEMOTAXIS PROTEIN CHEA"/>
    <property type="match status" value="1"/>
</dbReference>
<evidence type="ECO:0000259" key="15">
    <source>
        <dbReference type="PROSITE" id="PS50894"/>
    </source>
</evidence>
<dbReference type="InterPro" id="IPR036641">
    <property type="entry name" value="HPT_dom_sf"/>
</dbReference>
<name>A0A9W6JJI4_9HYPH</name>
<dbReference type="SMART" id="SM00387">
    <property type="entry name" value="HATPase_c"/>
    <property type="match status" value="1"/>
</dbReference>
<dbReference type="InterPro" id="IPR001789">
    <property type="entry name" value="Sig_transdc_resp-reg_receiver"/>
</dbReference>
<dbReference type="InterPro" id="IPR003594">
    <property type="entry name" value="HATPase_dom"/>
</dbReference>
<evidence type="ECO:0000256" key="9">
    <source>
        <dbReference type="PROSITE-ProRule" id="PRU00110"/>
    </source>
</evidence>
<dbReference type="Proteomes" id="UP001143364">
    <property type="component" value="Unassembled WGS sequence"/>
</dbReference>
<dbReference type="SUPFAM" id="SSF55874">
    <property type="entry name" value="ATPase domain of HSP90 chaperone/DNA topoisomerase II/histidine kinase"/>
    <property type="match status" value="1"/>
</dbReference>
<dbReference type="PROSITE" id="PS50851">
    <property type="entry name" value="CHEW"/>
    <property type="match status" value="2"/>
</dbReference>
<comment type="catalytic activity">
    <reaction evidence="1">
        <text>ATP + protein L-histidine = ADP + protein N-phospho-L-histidine.</text>
        <dbReference type="EC" id="2.7.13.3"/>
    </reaction>
</comment>
<dbReference type="EMBL" id="BSFK01000013">
    <property type="protein sequence ID" value="GLK77234.1"/>
    <property type="molecule type" value="Genomic_DNA"/>
</dbReference>
<proteinExistence type="predicted"/>
<dbReference type="CDD" id="cd00088">
    <property type="entry name" value="HPT"/>
    <property type="match status" value="1"/>
</dbReference>
<dbReference type="SUPFAM" id="SSF50341">
    <property type="entry name" value="CheW-like"/>
    <property type="match status" value="2"/>
</dbReference>
<feature type="domain" description="CheW-like" evidence="14">
    <location>
        <begin position="620"/>
        <end position="748"/>
    </location>
</feature>
<dbReference type="Gene3D" id="1.10.287.560">
    <property type="entry name" value="Histidine kinase CheA-like, homodimeric domain"/>
    <property type="match status" value="1"/>
</dbReference>
<dbReference type="SMART" id="SM01231">
    <property type="entry name" value="H-kinase_dim"/>
    <property type="match status" value="1"/>
</dbReference>
<comment type="function">
    <text evidence="8">Involved in the transmission of sensory signals from the chemoreceptors to the flagellar motors. CheA is autophosphorylated; it can transfer its phosphate group to either CheB or CheY.</text>
</comment>
<keyword evidence="6" id="KW-0418">Kinase</keyword>
<evidence type="ECO:0000259" key="12">
    <source>
        <dbReference type="PROSITE" id="PS50109"/>
    </source>
</evidence>
<dbReference type="SMART" id="SM00073">
    <property type="entry name" value="HPT"/>
    <property type="match status" value="1"/>
</dbReference>
<dbReference type="PANTHER" id="PTHR43395">
    <property type="entry name" value="SENSOR HISTIDINE KINASE CHEA"/>
    <property type="match status" value="1"/>
</dbReference>
<comment type="caution">
    <text evidence="16">The sequence shown here is derived from an EMBL/GenBank/DDBJ whole genome shotgun (WGS) entry which is preliminary data.</text>
</comment>
<dbReference type="GO" id="GO:0005737">
    <property type="term" value="C:cytoplasm"/>
    <property type="evidence" value="ECO:0007669"/>
    <property type="project" value="InterPro"/>
</dbReference>
<dbReference type="PROSITE" id="PS50110">
    <property type="entry name" value="RESPONSE_REGULATORY"/>
    <property type="match status" value="1"/>
</dbReference>
<dbReference type="RefSeq" id="WP_271205090.1">
    <property type="nucleotide sequence ID" value="NZ_BSFK01000013.1"/>
</dbReference>
<dbReference type="InterPro" id="IPR036097">
    <property type="entry name" value="HisK_dim/P_sf"/>
</dbReference>
<accession>A0A9W6JJI4</accession>
<keyword evidence="5" id="KW-0808">Transferase</keyword>
<dbReference type="InterPro" id="IPR037006">
    <property type="entry name" value="CheA-like_homodim_sf"/>
</dbReference>
<dbReference type="InterPro" id="IPR036890">
    <property type="entry name" value="HATPase_C_sf"/>
</dbReference>
<dbReference type="PRINTS" id="PR00344">
    <property type="entry name" value="BCTRLSENSOR"/>
</dbReference>
<dbReference type="SMART" id="SM00448">
    <property type="entry name" value="REC"/>
    <property type="match status" value="1"/>
</dbReference>
<keyword evidence="7" id="KW-0902">Two-component regulatory system</keyword>
<feature type="compositionally biased region" description="Low complexity" evidence="11">
    <location>
        <begin position="171"/>
        <end position="207"/>
    </location>
</feature>
<evidence type="ECO:0000256" key="8">
    <source>
        <dbReference type="ARBA" id="ARBA00035100"/>
    </source>
</evidence>
<dbReference type="InterPro" id="IPR051315">
    <property type="entry name" value="Bact_Chemotaxis_CheA"/>
</dbReference>
<dbReference type="GO" id="GO:0000155">
    <property type="term" value="F:phosphorelay sensor kinase activity"/>
    <property type="evidence" value="ECO:0007669"/>
    <property type="project" value="InterPro"/>
</dbReference>
<protein>
    <recommendedName>
        <fullName evidence="3">Chemotaxis protein CheA</fullName>
        <ecNumber evidence="2">2.7.13.3</ecNumber>
    </recommendedName>
</protein>
<dbReference type="Gene3D" id="2.30.30.40">
    <property type="entry name" value="SH3 Domains"/>
    <property type="match status" value="1"/>
</dbReference>
<dbReference type="InterPro" id="IPR036061">
    <property type="entry name" value="CheW-like_dom_sf"/>
</dbReference>
<evidence type="ECO:0000256" key="2">
    <source>
        <dbReference type="ARBA" id="ARBA00012438"/>
    </source>
</evidence>
<sequence>MDDLLRDFLTETAENLDQVDVELVRFEQEPANAKILANVFRLVHTVKGTCGFLGLTRLEALAHAAETLMGEFRAGALATPEAVTMILATIDRIKAILGDLERTGEEPPGDDLDLVTELERAALEARRPPEPVIDPALGRELRPGEVSLDELERAFREAPGPDQDIAPEPQPVAAAPSAPVATAPAAAVHAEAAPAPAAEEGPRSESALAGQTIRVGVDTLDRLMNMVSELVLTRNQLLDTVRRRGDSEFGPSLQRLSHVTAELQEGVMKTRMQPIGAAWRALPRLVRDLAADLGKKIELVTEGAETELDRQVLDLIKDPLTHMVRNCADHGLESPAERVAAGKPETGVIRLSAYHQGGCIIVEIGDDGRGLDVERIRKKAVANGLATEADVEKMSDAQIHRFIFAPGFSTAAAVTSVSGRGVGMDVVRANIELIGGAIDLRSTPGKGSAVVIRIPLTLAIVSALMVTAGGETFAFPQLSVLELVRTRRGGEHVIERVGDVALLRLRDRLLPIVPLRNMLGLEPLPAEKADDVYVVIAQVGEDIFGIVVDEVLHTEEIVVKPMASRLNHIGLFSGTTILGDGSVILILDPNGVAAAVGPSASHDAALTAEAAAPADESDNRMSLLLFRAGSQAPKAVPLALVTRLEVIEAETVEFTGGRMLVQYRGGLMPLVPAGDGAALKPSGPQPLLVFTNEGRSVGLVVDEIVDIVEHAMEISASSYTPGVLGAAVIDGSATEVMDVAHYLTMAYDDWLTRTDRPHEKIESPAVLLVDDSAFFRNMLAPVLTAAGYRPTLAASGAEALVLLRAGRRFDVIVSDIEMPEMDGFAFAAALKAEGLHHGAPLLALSSLVGSFMAERAADAGFHDFIAKFDRPGLLGALETFAPRWRLAA</sequence>
<dbReference type="Gene3D" id="1.20.120.160">
    <property type="entry name" value="HPT domain"/>
    <property type="match status" value="1"/>
</dbReference>
<evidence type="ECO:0000256" key="3">
    <source>
        <dbReference type="ARBA" id="ARBA00021495"/>
    </source>
</evidence>
<dbReference type="FunFam" id="3.30.565.10:FF:000016">
    <property type="entry name" value="Chemotaxis protein CheA, putative"/>
    <property type="match status" value="1"/>
</dbReference>
<dbReference type="PROSITE" id="PS50894">
    <property type="entry name" value="HPT"/>
    <property type="match status" value="1"/>
</dbReference>
<evidence type="ECO:0000259" key="14">
    <source>
        <dbReference type="PROSITE" id="PS50851"/>
    </source>
</evidence>
<keyword evidence="17" id="KW-1185">Reference proteome</keyword>
<keyword evidence="4 10" id="KW-0597">Phosphoprotein</keyword>
<dbReference type="GO" id="GO:0006935">
    <property type="term" value="P:chemotaxis"/>
    <property type="evidence" value="ECO:0007669"/>
    <property type="project" value="InterPro"/>
</dbReference>
<reference evidence="16" key="2">
    <citation type="submission" date="2023-01" db="EMBL/GenBank/DDBJ databases">
        <authorList>
            <person name="Sun Q."/>
            <person name="Evtushenko L."/>
        </authorList>
    </citation>
    <scope>NUCLEOTIDE SEQUENCE</scope>
    <source>
        <strain evidence="16">VKM B-2555</strain>
    </source>
</reference>